<gene>
    <name evidence="2" type="ORF">G01um101477_136</name>
</gene>
<feature type="non-terminal residue" evidence="2">
    <location>
        <position position="1"/>
    </location>
</feature>
<organism evidence="2 3">
    <name type="scientific">Candidatus Doudnabacteria bacterium Gr01-1014_77</name>
    <dbReference type="NCBI Taxonomy" id="2017133"/>
    <lineage>
        <taxon>Bacteria</taxon>
        <taxon>Candidatus Doudnaibacteriota</taxon>
    </lineage>
</organism>
<evidence type="ECO:0000313" key="2">
    <source>
        <dbReference type="EMBL" id="TSC66278.1"/>
    </source>
</evidence>
<reference evidence="2 3" key="1">
    <citation type="submission" date="2017-07" db="EMBL/GenBank/DDBJ databases">
        <title>Mechanisms for carbon and nitrogen cycling indicate functional differentiation within the Candidate Phyla Radiation.</title>
        <authorList>
            <person name="Danczak R.E."/>
            <person name="Johnston M.D."/>
            <person name="Kenah C."/>
            <person name="Slattery M."/>
            <person name="Wrighton K.C."/>
            <person name="Wilkins M.J."/>
        </authorList>
    </citation>
    <scope>NUCLEOTIDE SEQUENCE [LARGE SCALE GENOMIC DNA]</scope>
    <source>
        <strain evidence="2">Gr01-1014_77</strain>
    </source>
</reference>
<dbReference type="Proteomes" id="UP000319613">
    <property type="component" value="Unassembled WGS sequence"/>
</dbReference>
<evidence type="ECO:0000259" key="1">
    <source>
        <dbReference type="Pfam" id="PF13023"/>
    </source>
</evidence>
<dbReference type="AlphaFoldDB" id="A0A554JDB8"/>
<name>A0A554JDB8_9BACT</name>
<dbReference type="SUPFAM" id="SSF109604">
    <property type="entry name" value="HD-domain/PDEase-like"/>
    <property type="match status" value="1"/>
</dbReference>
<dbReference type="InterPro" id="IPR006674">
    <property type="entry name" value="HD_domain"/>
</dbReference>
<comment type="caution">
    <text evidence="2">The sequence shown here is derived from an EMBL/GenBank/DDBJ whole genome shotgun (WGS) entry which is preliminary data.</text>
</comment>
<sequence length="133" mass="15404">LVHDMAETRVSDHSYVQKVYVQADEHSAANDLFAGTSFEDLNTDTLKEYEDRQCIEAKIVKDADNLDVDLEMRELEQKGSKLPSKWMGNRALVRNEKLYTESAKKLWDSLNEVDVDSWHMETNKWNRIPDAGK</sequence>
<evidence type="ECO:0000313" key="3">
    <source>
        <dbReference type="Proteomes" id="UP000319613"/>
    </source>
</evidence>
<dbReference type="GO" id="GO:0016787">
    <property type="term" value="F:hydrolase activity"/>
    <property type="evidence" value="ECO:0007669"/>
    <property type="project" value="UniProtKB-KW"/>
</dbReference>
<keyword evidence="2" id="KW-0378">Hydrolase</keyword>
<accession>A0A554JDB8</accession>
<dbReference type="EMBL" id="VMFF01000009">
    <property type="protein sequence ID" value="TSC66278.1"/>
    <property type="molecule type" value="Genomic_DNA"/>
</dbReference>
<feature type="domain" description="HD" evidence="1">
    <location>
        <begin position="1"/>
        <end position="98"/>
    </location>
</feature>
<dbReference type="Gene3D" id="1.10.3210.10">
    <property type="entry name" value="Hypothetical protein af1432"/>
    <property type="match status" value="1"/>
</dbReference>
<dbReference type="Pfam" id="PF13023">
    <property type="entry name" value="HD_3"/>
    <property type="match status" value="1"/>
</dbReference>
<protein>
    <submittedName>
        <fullName evidence="2">Putative hydrolases of HD superfamily</fullName>
    </submittedName>
</protein>
<proteinExistence type="predicted"/>